<feature type="binding site" evidence="3">
    <location>
        <position position="73"/>
    </location>
    <ligand>
        <name>Zn(2+)</name>
        <dbReference type="ChEBI" id="CHEBI:29105"/>
    </ligand>
</feature>
<comment type="cofactor">
    <cofactor evidence="3">
        <name>Zn(2+)</name>
        <dbReference type="ChEBI" id="CHEBI:29105"/>
    </cofactor>
    <text evidence="3">Binds 1 zinc ion per subunit. The zinc ion is important for the structural integrity of the protein.</text>
</comment>
<dbReference type="NCBIfam" id="TIGR00357">
    <property type="entry name" value="peptide-methionine (R)-S-oxide reductase MsrB"/>
    <property type="match status" value="1"/>
</dbReference>
<dbReference type="Pfam" id="PF01641">
    <property type="entry name" value="SelR"/>
    <property type="match status" value="1"/>
</dbReference>
<dbReference type="SUPFAM" id="SSF51316">
    <property type="entry name" value="Mss4-like"/>
    <property type="match status" value="1"/>
</dbReference>
<feature type="binding site" evidence="3">
    <location>
        <position position="76"/>
    </location>
    <ligand>
        <name>Zn(2+)</name>
        <dbReference type="ChEBI" id="CHEBI:29105"/>
    </ligand>
</feature>
<evidence type="ECO:0000259" key="4">
    <source>
        <dbReference type="PROSITE" id="PS51790"/>
    </source>
</evidence>
<accession>A0ABP3Y3S2</accession>
<dbReference type="Proteomes" id="UP001501126">
    <property type="component" value="Unassembled WGS sequence"/>
</dbReference>
<evidence type="ECO:0000256" key="1">
    <source>
        <dbReference type="ARBA" id="ARBA00023002"/>
    </source>
</evidence>
<feature type="active site" description="Nucleophile" evidence="3">
    <location>
        <position position="145"/>
    </location>
</feature>
<comment type="caution">
    <text evidence="5">The sequence shown here is derived from an EMBL/GenBank/DDBJ whole genome shotgun (WGS) entry which is preliminary data.</text>
</comment>
<name>A0ABP3Y3S2_9FLAO</name>
<feature type="domain" description="MsrB" evidence="4">
    <location>
        <begin position="34"/>
        <end position="156"/>
    </location>
</feature>
<dbReference type="Gene3D" id="2.170.150.20">
    <property type="entry name" value="Peptide methionine sulfoxide reductase"/>
    <property type="match status" value="1"/>
</dbReference>
<dbReference type="EC" id="1.8.4.12" evidence="3"/>
<dbReference type="InterPro" id="IPR002579">
    <property type="entry name" value="Met_Sox_Rdtase_MsrB_dom"/>
</dbReference>
<reference evidence="6" key="1">
    <citation type="journal article" date="2019" name="Int. J. Syst. Evol. Microbiol.">
        <title>The Global Catalogue of Microorganisms (GCM) 10K type strain sequencing project: providing services to taxonomists for standard genome sequencing and annotation.</title>
        <authorList>
            <consortium name="The Broad Institute Genomics Platform"/>
            <consortium name="The Broad Institute Genome Sequencing Center for Infectious Disease"/>
            <person name="Wu L."/>
            <person name="Ma J."/>
        </authorList>
    </citation>
    <scope>NUCLEOTIDE SEQUENCE [LARGE SCALE GENOMIC DNA]</scope>
    <source>
        <strain evidence="6">JCM 16083</strain>
    </source>
</reference>
<dbReference type="PANTHER" id="PTHR10173">
    <property type="entry name" value="METHIONINE SULFOXIDE REDUCTASE"/>
    <property type="match status" value="1"/>
</dbReference>
<evidence type="ECO:0000256" key="2">
    <source>
        <dbReference type="ARBA" id="ARBA00048488"/>
    </source>
</evidence>
<dbReference type="PROSITE" id="PS51790">
    <property type="entry name" value="MSRB"/>
    <property type="match status" value="1"/>
</dbReference>
<dbReference type="RefSeq" id="WP_425542652.1">
    <property type="nucleotide sequence ID" value="NZ_BAAAFH010000011.1"/>
</dbReference>
<dbReference type="EMBL" id="BAAAFH010000011">
    <property type="protein sequence ID" value="GAA0875354.1"/>
    <property type="molecule type" value="Genomic_DNA"/>
</dbReference>
<gene>
    <name evidence="3 5" type="primary">msrB</name>
    <name evidence="5" type="ORF">GCM10009118_17630</name>
</gene>
<dbReference type="HAMAP" id="MF_01400">
    <property type="entry name" value="MsrB"/>
    <property type="match status" value="1"/>
</dbReference>
<feature type="binding site" evidence="3">
    <location>
        <position position="125"/>
    </location>
    <ligand>
        <name>Zn(2+)</name>
        <dbReference type="ChEBI" id="CHEBI:29105"/>
    </ligand>
</feature>
<keyword evidence="1 3" id="KW-0560">Oxidoreductase</keyword>
<proteinExistence type="inferred from homology"/>
<keyword evidence="3" id="KW-0862">Zinc</keyword>
<sequence length="158" mass="18131">MKKKDMRGVQYILLLLMLCLSSGLLSQETVRKTEEEWKEELSPEKYRILREKGTERPYTGKYWNNKETGMYHCAACDNPLFSSETKYDAGCGWPSFYEAIDNGNIKTAKDLSHGMQRIEIMCAKCGGHLGHVFDDGPKPTGLRYCVNSESLEFKKEEK</sequence>
<keyword evidence="6" id="KW-1185">Reference proteome</keyword>
<dbReference type="PANTHER" id="PTHR10173:SF52">
    <property type="entry name" value="METHIONINE-R-SULFOXIDE REDUCTASE B1"/>
    <property type="match status" value="1"/>
</dbReference>
<comment type="similarity">
    <text evidence="3">Belongs to the MsrB Met sulfoxide reductase family.</text>
</comment>
<comment type="catalytic activity">
    <reaction evidence="2 3">
        <text>L-methionyl-[protein] + [thioredoxin]-disulfide + H2O = L-methionyl-(R)-S-oxide-[protein] + [thioredoxin]-dithiol</text>
        <dbReference type="Rhea" id="RHEA:24164"/>
        <dbReference type="Rhea" id="RHEA-COMP:10698"/>
        <dbReference type="Rhea" id="RHEA-COMP:10700"/>
        <dbReference type="Rhea" id="RHEA-COMP:12313"/>
        <dbReference type="Rhea" id="RHEA-COMP:12314"/>
        <dbReference type="ChEBI" id="CHEBI:15377"/>
        <dbReference type="ChEBI" id="CHEBI:16044"/>
        <dbReference type="ChEBI" id="CHEBI:29950"/>
        <dbReference type="ChEBI" id="CHEBI:45764"/>
        <dbReference type="ChEBI" id="CHEBI:50058"/>
        <dbReference type="EC" id="1.8.4.12"/>
    </reaction>
</comment>
<evidence type="ECO:0000256" key="3">
    <source>
        <dbReference type="HAMAP-Rule" id="MF_01400"/>
    </source>
</evidence>
<dbReference type="InterPro" id="IPR011057">
    <property type="entry name" value="Mss4-like_sf"/>
</dbReference>
<organism evidence="5 6">
    <name type="scientific">Wandonia haliotis</name>
    <dbReference type="NCBI Taxonomy" id="574963"/>
    <lineage>
        <taxon>Bacteria</taxon>
        <taxon>Pseudomonadati</taxon>
        <taxon>Bacteroidota</taxon>
        <taxon>Flavobacteriia</taxon>
        <taxon>Flavobacteriales</taxon>
        <taxon>Crocinitomicaceae</taxon>
        <taxon>Wandonia</taxon>
    </lineage>
</organism>
<keyword evidence="3" id="KW-0479">Metal-binding</keyword>
<evidence type="ECO:0000313" key="5">
    <source>
        <dbReference type="EMBL" id="GAA0875354.1"/>
    </source>
</evidence>
<protein>
    <recommendedName>
        <fullName evidence="3">Peptide methionine sulfoxide reductase MsrB</fullName>
        <ecNumber evidence="3">1.8.4.12</ecNumber>
    </recommendedName>
    <alternativeName>
        <fullName evidence="3">Peptide-methionine (R)-S-oxide reductase</fullName>
    </alternativeName>
</protein>
<dbReference type="InterPro" id="IPR028427">
    <property type="entry name" value="Met_Sox_Rdtase_MsrB"/>
</dbReference>
<feature type="binding site" evidence="3">
    <location>
        <position position="122"/>
    </location>
    <ligand>
        <name>Zn(2+)</name>
        <dbReference type="ChEBI" id="CHEBI:29105"/>
    </ligand>
</feature>
<evidence type="ECO:0000313" key="6">
    <source>
        <dbReference type="Proteomes" id="UP001501126"/>
    </source>
</evidence>